<comment type="caution">
    <text evidence="6">The sequence shown here is derived from an EMBL/GenBank/DDBJ whole genome shotgun (WGS) entry which is preliminary data.</text>
</comment>
<dbReference type="Gene3D" id="3.40.630.30">
    <property type="match status" value="1"/>
</dbReference>
<gene>
    <name evidence="6" type="ORF">JXQ802_LOCUS47977</name>
    <name evidence="5" type="ORF">PYM288_LOCUS32020</name>
</gene>
<comment type="function">
    <text evidence="3">Specifically acetylates 'Lys-40' in alpha-tubulin on the lumenal side of microtubules. Promotes microtubule destabilization and accelerates microtubule dynamics; this activity may be independent of acetylation activity. Acetylates alpha-tubulin with a slow enzymatic rate, due to a catalytic site that is not optimized for acetyl transfer. Enters the microtubule through each end and diffuses quickly throughout the lumen of microtubules. Acetylates only long/old microtubules because of its slow acetylation rate since it does not have time to act on dynamically unstable microtubules before the enzyme is released.</text>
</comment>
<evidence type="ECO:0000256" key="1">
    <source>
        <dbReference type="ARBA" id="ARBA00022679"/>
    </source>
</evidence>
<comment type="similarity">
    <text evidence="3">Belongs to the acetyltransferase ATAT1 family.</text>
</comment>
<evidence type="ECO:0000256" key="2">
    <source>
        <dbReference type="ARBA" id="ARBA00023315"/>
    </source>
</evidence>
<reference evidence="6" key="1">
    <citation type="submission" date="2021-02" db="EMBL/GenBank/DDBJ databases">
        <authorList>
            <person name="Nowell W R."/>
        </authorList>
    </citation>
    <scope>NUCLEOTIDE SEQUENCE</scope>
</reference>
<dbReference type="GO" id="GO:0019799">
    <property type="term" value="F:tubulin N-acetyltransferase activity"/>
    <property type="evidence" value="ECO:0007669"/>
    <property type="project" value="UniProtKB-UniRule"/>
</dbReference>
<protein>
    <recommendedName>
        <fullName evidence="3">Alpha-tubulin N-acetyltransferase</fullName>
        <shortName evidence="3">Alpha-TAT</shortName>
        <shortName evidence="3">TAT</shortName>
        <ecNumber evidence="3">2.3.1.108</ecNumber>
    </recommendedName>
    <alternativeName>
        <fullName evidence="3">Acetyltransferase mec-17 homolog</fullName>
    </alternativeName>
</protein>
<keyword evidence="1 3" id="KW-0808">Transferase</keyword>
<dbReference type="GO" id="GO:0070507">
    <property type="term" value="P:regulation of microtubule cytoskeleton organization"/>
    <property type="evidence" value="ECO:0007669"/>
    <property type="project" value="UniProtKB-UniRule"/>
</dbReference>
<dbReference type="GO" id="GO:0005874">
    <property type="term" value="C:microtubule"/>
    <property type="evidence" value="ECO:0007669"/>
    <property type="project" value="InterPro"/>
</dbReference>
<keyword evidence="7" id="KW-1185">Reference proteome</keyword>
<organism evidence="6 7">
    <name type="scientific">Rotaria sordida</name>
    <dbReference type="NCBI Taxonomy" id="392033"/>
    <lineage>
        <taxon>Eukaryota</taxon>
        <taxon>Metazoa</taxon>
        <taxon>Spiralia</taxon>
        <taxon>Gnathifera</taxon>
        <taxon>Rotifera</taxon>
        <taxon>Eurotatoria</taxon>
        <taxon>Bdelloidea</taxon>
        <taxon>Philodinida</taxon>
        <taxon>Philodinidae</taxon>
        <taxon>Rotaria</taxon>
    </lineage>
</organism>
<dbReference type="EC" id="2.3.1.108" evidence="3"/>
<dbReference type="EMBL" id="CAJNOL010004990">
    <property type="protein sequence ID" value="CAF1598099.1"/>
    <property type="molecule type" value="Genomic_DNA"/>
</dbReference>
<dbReference type="CDD" id="cd04301">
    <property type="entry name" value="NAT_SF"/>
    <property type="match status" value="1"/>
</dbReference>
<sequence length="384" mass="44331">MEFPFDINYILPYEITILNGDYRVLNKGQTTRIFAPEKLTSIIDAIGEASYRAQGLSSAVTTARKFRISDHRLYIIKKANENNNLGIVVGILKVGEKHLYIYDINGKVYERTPLCVLDFYVHESKQRLGYGKQLFDIMLEFEKCAPYELAIDHPSHKCLAFLNKHYHLSAPIYQVNNFVVYPAFFNQSPIAINSKSSGSKQHPEPISWLASTSEKQQRRPFSEQIDFSRHQKMKTLSNENDIFGNYRQPTTIRASSMRDEYQPLSSYTTSYNQHYNQTALLREQTNASHLASHIPRTYSQIFNENNLFSNLQRNNTTTIIPTNHQSSSMNDYRRIVESIPHISKPETLTSVYTFPSIMKSTNKWHQQQSTIDSSSSAWRLFGVQ</sequence>
<dbReference type="HAMAP" id="MF_03130">
    <property type="entry name" value="mec17"/>
    <property type="match status" value="1"/>
</dbReference>
<proteinExistence type="inferred from homology"/>
<dbReference type="Pfam" id="PF05301">
    <property type="entry name" value="Acetyltransf_16"/>
    <property type="match status" value="1"/>
</dbReference>
<dbReference type="InterPro" id="IPR007965">
    <property type="entry name" value="GNAT_ATAT"/>
</dbReference>
<dbReference type="EMBL" id="CAJNOH010003637">
    <property type="protein sequence ID" value="CAF1343565.1"/>
    <property type="molecule type" value="Genomic_DNA"/>
</dbReference>
<dbReference type="Proteomes" id="UP000663870">
    <property type="component" value="Unassembled WGS sequence"/>
</dbReference>
<evidence type="ECO:0000259" key="4">
    <source>
        <dbReference type="PROSITE" id="PS51730"/>
    </source>
</evidence>
<dbReference type="Proteomes" id="UP000663854">
    <property type="component" value="Unassembled WGS sequence"/>
</dbReference>
<feature type="domain" description="N-acetyltransferase" evidence="4">
    <location>
        <begin position="1"/>
        <end position="185"/>
    </location>
</feature>
<dbReference type="PANTHER" id="PTHR12327">
    <property type="entry name" value="ALPHA-TUBULIN N-ACETYLTRANSFERASE 1"/>
    <property type="match status" value="1"/>
</dbReference>
<evidence type="ECO:0000313" key="7">
    <source>
        <dbReference type="Proteomes" id="UP000663870"/>
    </source>
</evidence>
<dbReference type="PROSITE" id="PS51730">
    <property type="entry name" value="GNAT_ATAT"/>
    <property type="match status" value="1"/>
</dbReference>
<dbReference type="PANTHER" id="PTHR12327:SF0">
    <property type="entry name" value="ALPHA-TUBULIN N-ACETYLTRANSFERASE 1"/>
    <property type="match status" value="1"/>
</dbReference>
<evidence type="ECO:0000313" key="5">
    <source>
        <dbReference type="EMBL" id="CAF1343565.1"/>
    </source>
</evidence>
<dbReference type="AlphaFoldDB" id="A0A816ANC5"/>
<comment type="catalytic activity">
    <reaction evidence="3">
        <text>L-lysyl-[alpha-tubulin] + acetyl-CoA = N(6)-acetyl-L-lysyl-[alpha-tubulin] + CoA + H(+)</text>
        <dbReference type="Rhea" id="RHEA:15277"/>
        <dbReference type="Rhea" id="RHEA-COMP:11278"/>
        <dbReference type="Rhea" id="RHEA-COMP:11279"/>
        <dbReference type="ChEBI" id="CHEBI:15378"/>
        <dbReference type="ChEBI" id="CHEBI:29969"/>
        <dbReference type="ChEBI" id="CHEBI:57287"/>
        <dbReference type="ChEBI" id="CHEBI:57288"/>
        <dbReference type="ChEBI" id="CHEBI:61930"/>
        <dbReference type="EC" id="2.3.1.108"/>
    </reaction>
</comment>
<feature type="site" description="Crucial for catalytic activity" evidence="3">
    <location>
        <position position="54"/>
    </location>
</feature>
<dbReference type="InterPro" id="IPR038746">
    <property type="entry name" value="Atat"/>
</dbReference>
<comment type="caution">
    <text evidence="3">Lacks conserved residue(s) required for the propagation of feature annotation.</text>
</comment>
<accession>A0A816ANC5</accession>
<dbReference type="GO" id="GO:0048666">
    <property type="term" value="P:neuron development"/>
    <property type="evidence" value="ECO:0007669"/>
    <property type="project" value="UniProtKB-UniRule"/>
</dbReference>
<evidence type="ECO:0000256" key="3">
    <source>
        <dbReference type="HAMAP-Rule" id="MF_03130"/>
    </source>
</evidence>
<name>A0A816ANC5_9BILA</name>
<evidence type="ECO:0000313" key="6">
    <source>
        <dbReference type="EMBL" id="CAF1598099.1"/>
    </source>
</evidence>
<keyword evidence="2 3" id="KW-0012">Acyltransferase</keyword>
<feature type="binding site" evidence="3">
    <location>
        <begin position="119"/>
        <end position="132"/>
    </location>
    <ligand>
        <name>acetyl-CoA</name>
        <dbReference type="ChEBI" id="CHEBI:57288"/>
    </ligand>
</feature>